<sequence>MDNRLRPTNNRKLPAQRKDDVIGEASSLLGGLGAQQVATSSDVGSGGDGGVADRDQEADQSNLLGETGQAELPSSRMAKDLALTLVLLIFAVVIPTVWEVMHMEK</sequence>
<reference evidence="3" key="1">
    <citation type="submission" date="2022-07" db="EMBL/GenBank/DDBJ databases">
        <title>Phylogenomic reconstructions and comparative analyses of Kickxellomycotina fungi.</title>
        <authorList>
            <person name="Reynolds N.K."/>
            <person name="Stajich J.E."/>
            <person name="Barry K."/>
            <person name="Grigoriev I.V."/>
            <person name="Crous P."/>
            <person name="Smith M.E."/>
        </authorList>
    </citation>
    <scope>NUCLEOTIDE SEQUENCE</scope>
    <source>
        <strain evidence="3">NBRC 100468</strain>
    </source>
</reference>
<evidence type="ECO:0000313" key="4">
    <source>
        <dbReference type="Proteomes" id="UP001150538"/>
    </source>
</evidence>
<protein>
    <submittedName>
        <fullName evidence="3">Uncharacterized protein</fullName>
    </submittedName>
</protein>
<keyword evidence="2" id="KW-1133">Transmembrane helix</keyword>
<evidence type="ECO:0000256" key="2">
    <source>
        <dbReference type="SAM" id="Phobius"/>
    </source>
</evidence>
<feature type="region of interest" description="Disordered" evidence="1">
    <location>
        <begin position="37"/>
        <end position="71"/>
    </location>
</feature>
<proteinExistence type="predicted"/>
<keyword evidence="2" id="KW-0812">Transmembrane</keyword>
<feature type="non-terminal residue" evidence="3">
    <location>
        <position position="105"/>
    </location>
</feature>
<dbReference type="Proteomes" id="UP001150538">
    <property type="component" value="Unassembled WGS sequence"/>
</dbReference>
<comment type="caution">
    <text evidence="3">The sequence shown here is derived from an EMBL/GenBank/DDBJ whole genome shotgun (WGS) entry which is preliminary data.</text>
</comment>
<evidence type="ECO:0000313" key="3">
    <source>
        <dbReference type="EMBL" id="KAJ1911859.1"/>
    </source>
</evidence>
<organism evidence="3 4">
    <name type="scientific">Mycoemilia scoparia</name>
    <dbReference type="NCBI Taxonomy" id="417184"/>
    <lineage>
        <taxon>Eukaryota</taxon>
        <taxon>Fungi</taxon>
        <taxon>Fungi incertae sedis</taxon>
        <taxon>Zoopagomycota</taxon>
        <taxon>Kickxellomycotina</taxon>
        <taxon>Kickxellomycetes</taxon>
        <taxon>Kickxellales</taxon>
        <taxon>Kickxellaceae</taxon>
        <taxon>Mycoemilia</taxon>
    </lineage>
</organism>
<dbReference type="EMBL" id="JANBPU010000401">
    <property type="protein sequence ID" value="KAJ1911859.1"/>
    <property type="molecule type" value="Genomic_DNA"/>
</dbReference>
<keyword evidence="2" id="KW-0472">Membrane</keyword>
<keyword evidence="4" id="KW-1185">Reference proteome</keyword>
<accession>A0A9W7ZLA8</accession>
<name>A0A9W7ZLA8_9FUNG</name>
<feature type="transmembrane region" description="Helical" evidence="2">
    <location>
        <begin position="81"/>
        <end position="98"/>
    </location>
</feature>
<evidence type="ECO:0000256" key="1">
    <source>
        <dbReference type="SAM" id="MobiDB-lite"/>
    </source>
</evidence>
<dbReference type="AlphaFoldDB" id="A0A9W7ZLA8"/>
<gene>
    <name evidence="3" type="ORF">H4219_005807</name>
</gene>